<dbReference type="EMBL" id="JAMKOV010000002">
    <property type="protein sequence ID" value="KAI8042543.1"/>
    <property type="molecule type" value="Genomic_DNA"/>
</dbReference>
<comment type="caution">
    <text evidence="1">The sequence shown here is derived from an EMBL/GenBank/DDBJ whole genome shotgun (WGS) entry which is preliminary data.</text>
</comment>
<sequence length="91" mass="10345">SFLISFRIRWCSAIHFGFYFVFHFVSSSCTACCMLWNALDLCLLVGLQTRRLTTVPIFKRGTDFSSAFGKSKGAGEVIASEWLVRDRLIKL</sequence>
<dbReference type="Proteomes" id="UP001059596">
    <property type="component" value="Unassembled WGS sequence"/>
</dbReference>
<feature type="non-terminal residue" evidence="1">
    <location>
        <position position="91"/>
    </location>
</feature>
<gene>
    <name evidence="1" type="ORF">M5D96_003856</name>
</gene>
<name>A0A9P9YSZ3_9MUSC</name>
<organism evidence="1 2">
    <name type="scientific">Drosophila gunungcola</name>
    <name type="common">fruit fly</name>
    <dbReference type="NCBI Taxonomy" id="103775"/>
    <lineage>
        <taxon>Eukaryota</taxon>
        <taxon>Metazoa</taxon>
        <taxon>Ecdysozoa</taxon>
        <taxon>Arthropoda</taxon>
        <taxon>Hexapoda</taxon>
        <taxon>Insecta</taxon>
        <taxon>Pterygota</taxon>
        <taxon>Neoptera</taxon>
        <taxon>Endopterygota</taxon>
        <taxon>Diptera</taxon>
        <taxon>Brachycera</taxon>
        <taxon>Muscomorpha</taxon>
        <taxon>Ephydroidea</taxon>
        <taxon>Drosophilidae</taxon>
        <taxon>Drosophila</taxon>
        <taxon>Sophophora</taxon>
    </lineage>
</organism>
<feature type="non-terminal residue" evidence="1">
    <location>
        <position position="1"/>
    </location>
</feature>
<protein>
    <submittedName>
        <fullName evidence="1">Uncharacterized protein</fullName>
    </submittedName>
</protein>
<dbReference type="AlphaFoldDB" id="A0A9P9YSZ3"/>
<proteinExistence type="predicted"/>
<accession>A0A9P9YSZ3</accession>
<evidence type="ECO:0000313" key="1">
    <source>
        <dbReference type="EMBL" id="KAI8042543.1"/>
    </source>
</evidence>
<evidence type="ECO:0000313" key="2">
    <source>
        <dbReference type="Proteomes" id="UP001059596"/>
    </source>
</evidence>
<reference evidence="1" key="1">
    <citation type="journal article" date="2023" name="Genome Biol. Evol.">
        <title>Long-read-based Genome Assembly of Drosophila gunungcola Reveals Fewer Chemosensory Genes in Flower-breeding Species.</title>
        <authorList>
            <person name="Negi A."/>
            <person name="Liao B.Y."/>
            <person name="Yeh S.D."/>
        </authorList>
    </citation>
    <scope>NUCLEOTIDE SEQUENCE</scope>
    <source>
        <strain evidence="1">Sukarami</strain>
    </source>
</reference>
<keyword evidence="2" id="KW-1185">Reference proteome</keyword>